<dbReference type="PIRSF" id="PIRSF032522">
    <property type="entry name" value="TcaA"/>
    <property type="match status" value="1"/>
</dbReference>
<keyword evidence="8" id="KW-1133">Transmembrane helix</keyword>
<evidence type="ECO:0000256" key="3">
    <source>
        <dbReference type="ARBA" id="ARBA00022723"/>
    </source>
</evidence>
<dbReference type="Pfam" id="PF22819">
    <property type="entry name" value="TcaA_5th"/>
    <property type="match status" value="1"/>
</dbReference>
<dbReference type="PANTHER" id="PTHR40038">
    <property type="entry name" value="MEMBRANE-ASSOCIATED PROTEIN TCAA"/>
    <property type="match status" value="1"/>
</dbReference>
<keyword evidence="11" id="KW-0614">Plasmid</keyword>
<feature type="transmembrane region" description="Helical" evidence="8">
    <location>
        <begin position="12"/>
        <end position="31"/>
    </location>
</feature>
<geneLocation type="plasmid" evidence="11">
    <name>pN315G</name>
</geneLocation>
<dbReference type="Pfam" id="PF22813">
    <property type="entry name" value="TcaA_2nd"/>
    <property type="match status" value="1"/>
</dbReference>
<dbReference type="RefSeq" id="WP_176453514.1">
    <property type="nucleotide sequence ID" value="NZ_AP012550.1"/>
</dbReference>
<keyword evidence="8" id="KW-0812">Transmembrane</keyword>
<protein>
    <recommendedName>
        <fullName evidence="2">Membrane-associated protein TcaA</fullName>
    </recommendedName>
</protein>
<feature type="domain" description="TcaA protein NTF2-like" evidence="10">
    <location>
        <begin position="320"/>
        <end position="417"/>
    </location>
</feature>
<feature type="coiled-coil region" evidence="7">
    <location>
        <begin position="77"/>
        <end position="104"/>
    </location>
</feature>
<keyword evidence="7" id="KW-0175">Coiled coil</keyword>
<keyword evidence="3" id="KW-0479">Metal-binding</keyword>
<dbReference type="PANTHER" id="PTHR40038:SF1">
    <property type="entry name" value="MEMBRANE-ASSOCIATED PROTEIN TCAA"/>
    <property type="match status" value="1"/>
</dbReference>
<evidence type="ECO:0000259" key="10">
    <source>
        <dbReference type="Pfam" id="PF22819"/>
    </source>
</evidence>
<evidence type="ECO:0000256" key="1">
    <source>
        <dbReference type="ARBA" id="ARBA00006334"/>
    </source>
</evidence>
<evidence type="ECO:0000256" key="5">
    <source>
        <dbReference type="ARBA" id="ARBA00022833"/>
    </source>
</evidence>
<evidence type="ECO:0000256" key="7">
    <source>
        <dbReference type="SAM" id="Coils"/>
    </source>
</evidence>
<feature type="coiled-coil region" evidence="7">
    <location>
        <begin position="302"/>
        <end position="340"/>
    </location>
</feature>
<dbReference type="InterPro" id="IPR054528">
    <property type="entry name" value="TcaA_5th"/>
</dbReference>
<reference evidence="11" key="1">
    <citation type="submission" date="2012-09" db="EMBL/GenBank/DDBJ databases">
        <title>Gentamicin-resistance gene aac(6')/aph(2'') is responsible for the cellular damage and promotion of cytokine production of human keratinocytes.</title>
        <authorList>
            <person name="Fukuda M."/>
            <person name="Ito T."/>
            <person name="Kawasaki J."/>
            <person name="Maeda K."/>
            <person name="Niyonsaba F."/>
            <person name="Nishiyama C."/>
            <person name="Ushio H."/>
            <person name="Katayama Y."/>
            <person name="Zhang M."/>
            <person name="Baba T."/>
            <person name="Hiramatsu K."/>
        </authorList>
    </citation>
    <scope>NUCLEOTIDE SEQUENCE</scope>
    <source>
        <strain evidence="11">N315G</strain>
        <plasmid evidence="11">pN315G</plasmid>
    </source>
</reference>
<dbReference type="GO" id="GO:0046677">
    <property type="term" value="P:response to antibiotic"/>
    <property type="evidence" value="ECO:0007669"/>
    <property type="project" value="InterPro"/>
</dbReference>
<sequence>MDYTNQKRKYIIFGIVLAITLLIVGIAYYLISLNNAKGQVKEFEKLVQHNDYNSIAKKLSNKEETLSENDAKNFVLFVKSKENQEQYNEQIQKIKSNIDKNKDNYTVYGSITDQYGNNLITIKKNGKTFFFIDKLEFKPKLTSVYVKEFNNTGIYKYQQENAKKVIAESNQTTELGKFFIGKYSIKTDKTIEDSIHNGTLTGKIDIDLSNRGNNNKIYADEDFNQSWFKVKLNNDSLLEKNSYKLLIDDKDVDYNSKKTYGKYYNPTELSVYAIGKLEGKEFKTNRINIRRNYDNKPQNLKLSFKESQIRDYESKSKKVKEKAKSYIKEYTKELNKAYKKKDYKYISDYVKNNSQLEKQLKKQVKSKSKVKFKDVKINNVKRDKNKIYIELSKTNNGNVFQTKYTLDYDNVSNEFLVEDSHDN</sequence>
<evidence type="ECO:0000256" key="6">
    <source>
        <dbReference type="ARBA" id="ARBA00023251"/>
    </source>
</evidence>
<evidence type="ECO:0000313" key="11">
    <source>
        <dbReference type="EMBL" id="BAP94540.1"/>
    </source>
</evidence>
<evidence type="ECO:0000256" key="4">
    <source>
        <dbReference type="ARBA" id="ARBA00022771"/>
    </source>
</evidence>
<dbReference type="InterPro" id="IPR054529">
    <property type="entry name" value="TcaA_2nd"/>
</dbReference>
<feature type="domain" description="TcaA second" evidence="9">
    <location>
        <begin position="39"/>
        <end position="138"/>
    </location>
</feature>
<organism evidence="11">
    <name type="scientific">Staphylococcus aureus</name>
    <dbReference type="NCBI Taxonomy" id="1280"/>
    <lineage>
        <taxon>Bacteria</taxon>
        <taxon>Bacillati</taxon>
        <taxon>Bacillota</taxon>
        <taxon>Bacilli</taxon>
        <taxon>Bacillales</taxon>
        <taxon>Staphylococcaceae</taxon>
        <taxon>Staphylococcus</taxon>
    </lineage>
</organism>
<dbReference type="GO" id="GO:0016020">
    <property type="term" value="C:membrane"/>
    <property type="evidence" value="ECO:0007669"/>
    <property type="project" value="InterPro"/>
</dbReference>
<name>A0A0A8IKC7_STAAU</name>
<keyword evidence="6" id="KW-0046">Antibiotic resistance</keyword>
<dbReference type="InterPro" id="IPR023599">
    <property type="entry name" value="Mem_prot_TcaA"/>
</dbReference>
<proteinExistence type="inferred from homology"/>
<evidence type="ECO:0000256" key="8">
    <source>
        <dbReference type="SAM" id="Phobius"/>
    </source>
</evidence>
<keyword evidence="5" id="KW-0862">Zinc</keyword>
<keyword evidence="4" id="KW-0863">Zinc-finger</keyword>
<dbReference type="AlphaFoldDB" id="A0A0A8IKC7"/>
<evidence type="ECO:0000256" key="2">
    <source>
        <dbReference type="ARBA" id="ARBA00017896"/>
    </source>
</evidence>
<accession>A0A0A8IKC7</accession>
<keyword evidence="8" id="KW-0472">Membrane</keyword>
<dbReference type="EMBL" id="AP012550">
    <property type="protein sequence ID" value="BAP94540.1"/>
    <property type="molecule type" value="Genomic_DNA"/>
</dbReference>
<evidence type="ECO:0000259" key="9">
    <source>
        <dbReference type="Pfam" id="PF22813"/>
    </source>
</evidence>
<comment type="similarity">
    <text evidence="1">Belongs to the TcaA family.</text>
</comment>